<keyword evidence="10" id="KW-0862">Zinc</keyword>
<dbReference type="CDD" id="cd16461">
    <property type="entry name" value="RING-H2_EL5-like"/>
    <property type="match status" value="1"/>
</dbReference>
<evidence type="ECO:0000256" key="8">
    <source>
        <dbReference type="ARBA" id="ARBA00022771"/>
    </source>
</evidence>
<dbReference type="InterPro" id="IPR013083">
    <property type="entry name" value="Znf_RING/FYVE/PHD"/>
</dbReference>
<dbReference type="PANTHER" id="PTHR14155">
    <property type="entry name" value="RING FINGER DOMAIN-CONTAINING"/>
    <property type="match status" value="1"/>
</dbReference>
<dbReference type="GO" id="GO:0061630">
    <property type="term" value="F:ubiquitin protein ligase activity"/>
    <property type="evidence" value="ECO:0007669"/>
    <property type="project" value="UniProtKB-EC"/>
</dbReference>
<comment type="subcellular location">
    <subcellularLocation>
        <location evidence="2">Membrane</location>
        <topology evidence="2">Single-pass membrane protein</topology>
    </subcellularLocation>
</comment>
<comment type="similarity">
    <text evidence="13">Belongs to the RING-type zinc finger family. ATL subfamily.</text>
</comment>
<feature type="transmembrane region" description="Helical" evidence="16">
    <location>
        <begin position="33"/>
        <end position="54"/>
    </location>
</feature>
<dbReference type="FunFam" id="3.30.40.10:FF:000187">
    <property type="entry name" value="E3 ubiquitin-protein ligase ATL6"/>
    <property type="match status" value="1"/>
</dbReference>
<dbReference type="Gene3D" id="3.30.40.10">
    <property type="entry name" value="Zinc/RING finger domain, C3HC4 (zinc finger)"/>
    <property type="match status" value="1"/>
</dbReference>
<gene>
    <name evidence="18" type="ORF">RIF29_23698</name>
</gene>
<evidence type="ECO:0000256" key="3">
    <source>
        <dbReference type="ARBA" id="ARBA00004906"/>
    </source>
</evidence>
<evidence type="ECO:0000256" key="10">
    <source>
        <dbReference type="ARBA" id="ARBA00022833"/>
    </source>
</evidence>
<evidence type="ECO:0000256" key="14">
    <source>
        <dbReference type="PROSITE-ProRule" id="PRU00175"/>
    </source>
</evidence>
<dbReference type="SMART" id="SM00184">
    <property type="entry name" value="RING"/>
    <property type="match status" value="1"/>
</dbReference>
<evidence type="ECO:0000256" key="1">
    <source>
        <dbReference type="ARBA" id="ARBA00000900"/>
    </source>
</evidence>
<feature type="domain" description="RING-type" evidence="17">
    <location>
        <begin position="101"/>
        <end position="143"/>
    </location>
</feature>
<dbReference type="GO" id="GO:0016020">
    <property type="term" value="C:membrane"/>
    <property type="evidence" value="ECO:0007669"/>
    <property type="project" value="UniProtKB-SubCell"/>
</dbReference>
<evidence type="ECO:0000256" key="15">
    <source>
        <dbReference type="SAM" id="MobiDB-lite"/>
    </source>
</evidence>
<reference evidence="18 19" key="1">
    <citation type="submission" date="2024-01" db="EMBL/GenBank/DDBJ databases">
        <title>The genomes of 5 underutilized Papilionoideae crops provide insights into root nodulation and disease resistanc.</title>
        <authorList>
            <person name="Yuan L."/>
        </authorList>
    </citation>
    <scope>NUCLEOTIDE SEQUENCE [LARGE SCALE GENOMIC DNA]</scope>
    <source>
        <strain evidence="18">ZHUSHIDOU_FW_LH</strain>
        <tissue evidence="18">Leaf</tissue>
    </source>
</reference>
<dbReference type="AlphaFoldDB" id="A0AAN9IA36"/>
<evidence type="ECO:0000256" key="5">
    <source>
        <dbReference type="ARBA" id="ARBA00022679"/>
    </source>
</evidence>
<evidence type="ECO:0000259" key="17">
    <source>
        <dbReference type="PROSITE" id="PS50089"/>
    </source>
</evidence>
<dbReference type="EC" id="2.3.2.27" evidence="4"/>
<keyword evidence="9" id="KW-0833">Ubl conjugation pathway</keyword>
<proteinExistence type="inferred from homology"/>
<evidence type="ECO:0000256" key="7">
    <source>
        <dbReference type="ARBA" id="ARBA00022723"/>
    </source>
</evidence>
<feature type="region of interest" description="Disordered" evidence="15">
    <location>
        <begin position="171"/>
        <end position="193"/>
    </location>
</feature>
<keyword evidence="11 16" id="KW-1133">Transmembrane helix</keyword>
<evidence type="ECO:0000313" key="18">
    <source>
        <dbReference type="EMBL" id="KAK7270504.1"/>
    </source>
</evidence>
<keyword evidence="8 14" id="KW-0863">Zinc-finger</keyword>
<comment type="catalytic activity">
    <reaction evidence="1">
        <text>S-ubiquitinyl-[E2 ubiquitin-conjugating enzyme]-L-cysteine + [acceptor protein]-L-lysine = [E2 ubiquitin-conjugating enzyme]-L-cysteine + N(6)-ubiquitinyl-[acceptor protein]-L-lysine.</text>
        <dbReference type="EC" id="2.3.2.27"/>
    </reaction>
</comment>
<comment type="caution">
    <text evidence="18">The sequence shown here is derived from an EMBL/GenBank/DDBJ whole genome shotgun (WGS) entry which is preliminary data.</text>
</comment>
<comment type="pathway">
    <text evidence="3">Protein modification; protein ubiquitination.</text>
</comment>
<evidence type="ECO:0000256" key="12">
    <source>
        <dbReference type="ARBA" id="ARBA00023136"/>
    </source>
</evidence>
<keyword evidence="19" id="KW-1185">Reference proteome</keyword>
<evidence type="ECO:0000313" key="19">
    <source>
        <dbReference type="Proteomes" id="UP001372338"/>
    </source>
</evidence>
<evidence type="ECO:0000256" key="13">
    <source>
        <dbReference type="ARBA" id="ARBA00024209"/>
    </source>
</evidence>
<dbReference type="InterPro" id="IPR001841">
    <property type="entry name" value="Znf_RING"/>
</dbReference>
<dbReference type="PANTHER" id="PTHR14155:SF627">
    <property type="entry name" value="OS06G0192800 PROTEIN"/>
    <property type="match status" value="1"/>
</dbReference>
<keyword evidence="7" id="KW-0479">Metal-binding</keyword>
<protein>
    <recommendedName>
        <fullName evidence="4">RING-type E3 ubiquitin transferase</fullName>
        <ecNumber evidence="4">2.3.2.27</ecNumber>
    </recommendedName>
</protein>
<accession>A0AAN9IA36</accession>
<keyword evidence="5" id="KW-0808">Transferase</keyword>
<dbReference type="Proteomes" id="UP001372338">
    <property type="component" value="Unassembled WGS sequence"/>
</dbReference>
<keyword evidence="6 16" id="KW-0812">Transmembrane</keyword>
<evidence type="ECO:0000256" key="11">
    <source>
        <dbReference type="ARBA" id="ARBA00022989"/>
    </source>
</evidence>
<dbReference type="PROSITE" id="PS50089">
    <property type="entry name" value="ZF_RING_2"/>
    <property type="match status" value="1"/>
</dbReference>
<evidence type="ECO:0000256" key="4">
    <source>
        <dbReference type="ARBA" id="ARBA00012483"/>
    </source>
</evidence>
<evidence type="ECO:0000256" key="2">
    <source>
        <dbReference type="ARBA" id="ARBA00004167"/>
    </source>
</evidence>
<organism evidence="18 19">
    <name type="scientific">Crotalaria pallida</name>
    <name type="common">Smooth rattlebox</name>
    <name type="synonym">Crotalaria striata</name>
    <dbReference type="NCBI Taxonomy" id="3830"/>
    <lineage>
        <taxon>Eukaryota</taxon>
        <taxon>Viridiplantae</taxon>
        <taxon>Streptophyta</taxon>
        <taxon>Embryophyta</taxon>
        <taxon>Tracheophyta</taxon>
        <taxon>Spermatophyta</taxon>
        <taxon>Magnoliopsida</taxon>
        <taxon>eudicotyledons</taxon>
        <taxon>Gunneridae</taxon>
        <taxon>Pentapetalae</taxon>
        <taxon>rosids</taxon>
        <taxon>fabids</taxon>
        <taxon>Fabales</taxon>
        <taxon>Fabaceae</taxon>
        <taxon>Papilionoideae</taxon>
        <taxon>50 kb inversion clade</taxon>
        <taxon>genistoids sensu lato</taxon>
        <taxon>core genistoids</taxon>
        <taxon>Crotalarieae</taxon>
        <taxon>Crotalaria</taxon>
    </lineage>
</organism>
<evidence type="ECO:0000256" key="6">
    <source>
        <dbReference type="ARBA" id="ARBA00022692"/>
    </source>
</evidence>
<evidence type="ECO:0000256" key="9">
    <source>
        <dbReference type="ARBA" id="ARBA00022786"/>
    </source>
</evidence>
<dbReference type="EMBL" id="JAYWIO010000004">
    <property type="protein sequence ID" value="KAK7270504.1"/>
    <property type="molecule type" value="Genomic_DNA"/>
</dbReference>
<keyword evidence="12 16" id="KW-0472">Membrane</keyword>
<evidence type="ECO:0000256" key="16">
    <source>
        <dbReference type="SAM" id="Phobius"/>
    </source>
</evidence>
<sequence>MFEPTHFPTLSPQQPPPPPPPFTIHNKLWDPSIGVIALALVGIVLFYVSFSFYLSRCSYSYDPSCISQRRRGIHPELLHTFPTLFFSTIDHLRLSKGALECAVCLTEFTDDDTLRLLPQCNHVFHPPCIDQWLSTHVTCPLCRADLTQDFHQVSILTPTQMNANETDIELDGSLRSRGGGEEGGGGGEGEIIMEGCPCTREGRLKGEEGKGVKGEVSKWKLLERANSTGHSVMECRGECMERHTLRLPEEVRKYILLNHGVLLQRSASCNNVVMPRRGLMCWSDSEGSSGKSRNTFGIGTKL</sequence>
<name>A0AAN9IA36_CROPI</name>
<dbReference type="InterPro" id="IPR053238">
    <property type="entry name" value="RING-H2_zinc_finger"/>
</dbReference>
<dbReference type="GO" id="GO:0008270">
    <property type="term" value="F:zinc ion binding"/>
    <property type="evidence" value="ECO:0007669"/>
    <property type="project" value="UniProtKB-KW"/>
</dbReference>
<dbReference type="SUPFAM" id="SSF57850">
    <property type="entry name" value="RING/U-box"/>
    <property type="match status" value="1"/>
</dbReference>
<dbReference type="Pfam" id="PF13639">
    <property type="entry name" value="zf-RING_2"/>
    <property type="match status" value="1"/>
</dbReference>